<accession>A0ABQ0LDI0</accession>
<name>A0ABQ0LDI0_MYCCL</name>
<proteinExistence type="predicted"/>
<keyword evidence="2" id="KW-1185">Reference proteome</keyword>
<organism evidence="1 2">
    <name type="scientific">Mycena chlorophos</name>
    <name type="common">Agaric fungus</name>
    <name type="synonym">Agaricus chlorophos</name>
    <dbReference type="NCBI Taxonomy" id="658473"/>
    <lineage>
        <taxon>Eukaryota</taxon>
        <taxon>Fungi</taxon>
        <taxon>Dikarya</taxon>
        <taxon>Basidiomycota</taxon>
        <taxon>Agaricomycotina</taxon>
        <taxon>Agaricomycetes</taxon>
        <taxon>Agaricomycetidae</taxon>
        <taxon>Agaricales</taxon>
        <taxon>Marasmiineae</taxon>
        <taxon>Mycenaceae</taxon>
        <taxon>Mycena</taxon>
    </lineage>
</organism>
<evidence type="ECO:0000313" key="1">
    <source>
        <dbReference type="EMBL" id="GAT49183.1"/>
    </source>
</evidence>
<dbReference type="EMBL" id="DF845298">
    <property type="protein sequence ID" value="GAT49183.1"/>
    <property type="molecule type" value="Genomic_DNA"/>
</dbReference>
<evidence type="ECO:0000313" key="2">
    <source>
        <dbReference type="Proteomes" id="UP000815677"/>
    </source>
</evidence>
<sequence>MTGLGSWNSKFSTIDQAKLLLMLEEPPDGEFRPDWDAVRRVVPVVQLRKNNDAARHVNWVGDTQHFSLRFTRFLLQKKRDSSRPTDDPSLWPVHDDHRANWLKIAKEQDFRVPLLYDEHGVQISGPALIEGLDNLPGTVVKVVFALNHHSIRTENGMKESFNGTLRSIHIITRSADEP</sequence>
<dbReference type="Proteomes" id="UP000815677">
    <property type="component" value="Unassembled WGS sequence"/>
</dbReference>
<reference evidence="1" key="1">
    <citation type="submission" date="2014-09" db="EMBL/GenBank/DDBJ databases">
        <title>Genome sequence of the luminous mushroom Mycena chlorophos for searching fungal bioluminescence genes.</title>
        <authorList>
            <person name="Tanaka Y."/>
            <person name="Kasuga D."/>
            <person name="Oba Y."/>
            <person name="Hase S."/>
            <person name="Sato K."/>
            <person name="Oba Y."/>
            <person name="Sakakibara Y."/>
        </authorList>
    </citation>
    <scope>NUCLEOTIDE SEQUENCE</scope>
</reference>
<gene>
    <name evidence="1" type="ORF">MCHLO_06522</name>
</gene>
<protein>
    <recommendedName>
        <fullName evidence="3">Integrase catalytic domain-containing protein</fullName>
    </recommendedName>
</protein>
<evidence type="ECO:0008006" key="3">
    <source>
        <dbReference type="Google" id="ProtNLM"/>
    </source>
</evidence>